<comment type="subcellular location">
    <subcellularLocation>
        <location evidence="1">Cell membrane</location>
        <topology evidence="1">Multi-pass membrane protein</topology>
    </subcellularLocation>
</comment>
<feature type="domain" description="Integral membrane bound transporter" evidence="8">
    <location>
        <begin position="420"/>
        <end position="544"/>
    </location>
</feature>
<comment type="similarity">
    <text evidence="6">Belongs to the YccS/YhfK family.</text>
</comment>
<evidence type="ECO:0000256" key="1">
    <source>
        <dbReference type="ARBA" id="ARBA00004651"/>
    </source>
</evidence>
<evidence type="ECO:0000256" key="2">
    <source>
        <dbReference type="ARBA" id="ARBA00022475"/>
    </source>
</evidence>
<name>A0A2T2X4R4_SULTH</name>
<feature type="transmembrane region" description="Helical" evidence="7">
    <location>
        <begin position="479"/>
        <end position="497"/>
    </location>
</feature>
<evidence type="ECO:0000259" key="8">
    <source>
        <dbReference type="Pfam" id="PF13515"/>
    </source>
</evidence>
<feature type="transmembrane region" description="Helical" evidence="7">
    <location>
        <begin position="155"/>
        <end position="175"/>
    </location>
</feature>
<accession>A0A2T2X4R4</accession>
<keyword evidence="5 7" id="KW-0472">Membrane</keyword>
<dbReference type="Proteomes" id="UP000242705">
    <property type="component" value="Unassembled WGS sequence"/>
</dbReference>
<evidence type="ECO:0000313" key="9">
    <source>
        <dbReference type="EMBL" id="PSR29490.1"/>
    </source>
</evidence>
<feature type="transmembrane region" description="Helical" evidence="7">
    <location>
        <begin position="65"/>
        <end position="94"/>
    </location>
</feature>
<dbReference type="EMBL" id="PXYX01000002">
    <property type="protein sequence ID" value="PSR29490.1"/>
    <property type="molecule type" value="Genomic_DNA"/>
</dbReference>
<feature type="transmembrane region" description="Helical" evidence="7">
    <location>
        <begin position="454"/>
        <end position="474"/>
    </location>
</feature>
<feature type="transmembrane region" description="Helical" evidence="7">
    <location>
        <begin position="129"/>
        <end position="148"/>
    </location>
</feature>
<evidence type="ECO:0000256" key="4">
    <source>
        <dbReference type="ARBA" id="ARBA00022989"/>
    </source>
</evidence>
<feature type="transmembrane region" description="Helical" evidence="7">
    <location>
        <begin position="106"/>
        <end position="123"/>
    </location>
</feature>
<dbReference type="GO" id="GO:0005886">
    <property type="term" value="C:plasma membrane"/>
    <property type="evidence" value="ECO:0007669"/>
    <property type="project" value="UniProtKB-SubCell"/>
</dbReference>
<feature type="transmembrane region" description="Helical" evidence="7">
    <location>
        <begin position="414"/>
        <end position="434"/>
    </location>
</feature>
<organism evidence="9 10">
    <name type="scientific">Sulfobacillus thermosulfidooxidans</name>
    <dbReference type="NCBI Taxonomy" id="28034"/>
    <lineage>
        <taxon>Bacteria</taxon>
        <taxon>Bacillati</taxon>
        <taxon>Bacillota</taxon>
        <taxon>Clostridia</taxon>
        <taxon>Eubacteriales</taxon>
        <taxon>Clostridiales Family XVII. Incertae Sedis</taxon>
        <taxon>Sulfobacillus</taxon>
    </lineage>
</organism>
<evidence type="ECO:0000256" key="3">
    <source>
        <dbReference type="ARBA" id="ARBA00022692"/>
    </source>
</evidence>
<dbReference type="Pfam" id="PF13515">
    <property type="entry name" value="FUSC_2"/>
    <property type="match status" value="1"/>
</dbReference>
<keyword evidence="3 7" id="KW-0812">Transmembrane</keyword>
<dbReference type="AlphaFoldDB" id="A0A2T2X4R4"/>
<evidence type="ECO:0000256" key="5">
    <source>
        <dbReference type="ARBA" id="ARBA00023136"/>
    </source>
</evidence>
<feature type="transmembrane region" description="Helical" evidence="7">
    <location>
        <begin position="181"/>
        <end position="201"/>
    </location>
</feature>
<comment type="caution">
    <text evidence="9">The sequence shown here is derived from an EMBL/GenBank/DDBJ whole genome shotgun (WGS) entry which is preliminary data.</text>
</comment>
<protein>
    <recommendedName>
        <fullName evidence="8">Integral membrane bound transporter domain-containing protein</fullName>
    </recommendedName>
</protein>
<proteinExistence type="inferred from homology"/>
<sequence>MFILGPFNGQSSQYMLLSGSGIIQGNDTGDSNVNTLDTKRILSNLATHDPAQLHLTAGFRNALGIALPLLVGTLTGHVSTAVVMAVGALVSGLAGLSGTIRQKLRTMTFAVLWIGLASFLGSVMAHSLLGIMIVTMASGFLAGMMVALSPQATQVGTLATIGLVIFSGFPATPYFAGIQTLLVIAGGLLQLILMITLALIVPKSTETDSVVAVIKALTDYIQHPTRQYDLTLSYALAMAEGQVSDSLISPRYRQYLWDVLRRIQHIRLLFVDQILETKVRDGTVALPMAPINVESVISGLHNVAQELRRKSQNHRLNRPTLRNNILGPRRLFHSSSSQSLIPSHPLSNQDNVTQAVDELVALAKWPADHILEDDSIVLDVPVEPIVEPILAMVTTLKANLTGHSAAFRHALRMAVILGFAVWLYGTLALPRGYWVPLTTLVILKPDFFSTVVRGVARVLGTIAGVVLASGLIALPFHPLLLTLSVLVVLAVGLYAVFSYNYTLFSAFMTAEIVVLLSFFDHLSPLKTVQERVIDTLMGTALALASYLLWPRWQRTSVPTAIADLVQSQCLYFQFLIMHCDSNILTLEQTAFYRLQIQLARTNALSSLNHVLSRRDKRPVDVEAASGLLTALHRFGEALQVFHTYCVQKSLRVPNNTNQAGQLIAMMESFVEMLEVIEQTLRTDPKHIPMTLVKRYLEQQPARVTNTWEAHEAMVAQALYAPIGTMIRMFPL</sequence>
<reference evidence="9 10" key="1">
    <citation type="journal article" date="2014" name="BMC Genomics">
        <title>Comparison of environmental and isolate Sulfobacillus genomes reveals diverse carbon, sulfur, nitrogen, and hydrogen metabolisms.</title>
        <authorList>
            <person name="Justice N.B."/>
            <person name="Norman A."/>
            <person name="Brown C.T."/>
            <person name="Singh A."/>
            <person name="Thomas B.C."/>
            <person name="Banfield J.F."/>
        </authorList>
    </citation>
    <scope>NUCLEOTIDE SEQUENCE [LARGE SCALE GENOMIC DNA]</scope>
    <source>
        <strain evidence="9">AMDSBA5</strain>
    </source>
</reference>
<keyword evidence="2" id="KW-1003">Cell membrane</keyword>
<keyword evidence="4 7" id="KW-1133">Transmembrane helix</keyword>
<dbReference type="PANTHER" id="PTHR30509:SF8">
    <property type="entry name" value="INNER MEMBRANE PROTEIN YCCS"/>
    <property type="match status" value="1"/>
</dbReference>
<gene>
    <name evidence="9" type="ORF">C7B47_01875</name>
</gene>
<evidence type="ECO:0000256" key="7">
    <source>
        <dbReference type="SAM" id="Phobius"/>
    </source>
</evidence>
<evidence type="ECO:0000313" key="10">
    <source>
        <dbReference type="Proteomes" id="UP000242705"/>
    </source>
</evidence>
<evidence type="ECO:0000256" key="6">
    <source>
        <dbReference type="ARBA" id="ARBA00043993"/>
    </source>
</evidence>
<dbReference type="InterPro" id="IPR049453">
    <property type="entry name" value="Memb_transporter_dom"/>
</dbReference>
<dbReference type="PANTHER" id="PTHR30509">
    <property type="entry name" value="P-HYDROXYBENZOIC ACID EFFLUX PUMP SUBUNIT-RELATED"/>
    <property type="match status" value="1"/>
</dbReference>